<sequence length="195" mass="22301">MTRGHKSHVGAGFIIEAHTGIIIDYEVLCNYCNTCQLNKQHRDGDSSAYNAVCTQNNGRSLYDNVTVVKEECLNHVGKRLGSRLRKMKNEVATYKQTKTGKWRKQSSLGSINMLTDTVINKLQQYYSMAIRSSVGTDNLYLAKIPYEKLEYIKLVYRDLTAPHLLQRCLRGRTQNPNESLHSKVWQKCPKVKFAV</sequence>
<feature type="domain" description="Mutator-like transposase" evidence="1">
    <location>
        <begin position="38"/>
        <end position="135"/>
    </location>
</feature>
<organism evidence="2 3">
    <name type="scientific">Scylla paramamosain</name>
    <name type="common">Mud crab</name>
    <dbReference type="NCBI Taxonomy" id="85552"/>
    <lineage>
        <taxon>Eukaryota</taxon>
        <taxon>Metazoa</taxon>
        <taxon>Ecdysozoa</taxon>
        <taxon>Arthropoda</taxon>
        <taxon>Crustacea</taxon>
        <taxon>Multicrustacea</taxon>
        <taxon>Malacostraca</taxon>
        <taxon>Eumalacostraca</taxon>
        <taxon>Eucarida</taxon>
        <taxon>Decapoda</taxon>
        <taxon>Pleocyemata</taxon>
        <taxon>Brachyura</taxon>
        <taxon>Eubrachyura</taxon>
        <taxon>Portunoidea</taxon>
        <taxon>Portunidae</taxon>
        <taxon>Portuninae</taxon>
        <taxon>Scylla</taxon>
    </lineage>
</organism>
<dbReference type="Proteomes" id="UP001487740">
    <property type="component" value="Unassembled WGS sequence"/>
</dbReference>
<gene>
    <name evidence="2" type="ORF">O3P69_009164</name>
</gene>
<evidence type="ECO:0000313" key="3">
    <source>
        <dbReference type="Proteomes" id="UP001487740"/>
    </source>
</evidence>
<reference evidence="2 3" key="1">
    <citation type="submission" date="2023-03" db="EMBL/GenBank/DDBJ databases">
        <title>High-quality genome of Scylla paramamosain provides insights in environmental adaptation.</title>
        <authorList>
            <person name="Zhang L."/>
        </authorList>
    </citation>
    <scope>NUCLEOTIDE SEQUENCE [LARGE SCALE GENOMIC DNA]</scope>
    <source>
        <strain evidence="2">LZ_2023a</strain>
        <tissue evidence="2">Muscle</tissue>
    </source>
</reference>
<keyword evidence="3" id="KW-1185">Reference proteome</keyword>
<protein>
    <recommendedName>
        <fullName evidence="1">Mutator-like transposase domain-containing protein</fullName>
    </recommendedName>
</protein>
<proteinExistence type="predicted"/>
<comment type="caution">
    <text evidence="2">The sequence shown here is derived from an EMBL/GenBank/DDBJ whole genome shotgun (WGS) entry which is preliminary data.</text>
</comment>
<accession>A0AAW0TA53</accession>
<evidence type="ECO:0000259" key="1">
    <source>
        <dbReference type="Pfam" id="PF20700"/>
    </source>
</evidence>
<dbReference type="AlphaFoldDB" id="A0AAW0TA53"/>
<dbReference type="EMBL" id="JARAKH010000035">
    <property type="protein sequence ID" value="KAK8384226.1"/>
    <property type="molecule type" value="Genomic_DNA"/>
</dbReference>
<evidence type="ECO:0000313" key="2">
    <source>
        <dbReference type="EMBL" id="KAK8384226.1"/>
    </source>
</evidence>
<dbReference type="Pfam" id="PF20700">
    <property type="entry name" value="Mutator"/>
    <property type="match status" value="1"/>
</dbReference>
<dbReference type="InterPro" id="IPR049012">
    <property type="entry name" value="Mutator_transp_dom"/>
</dbReference>
<name>A0AAW0TA53_SCYPA</name>